<keyword evidence="1" id="KW-1133">Transmembrane helix</keyword>
<dbReference type="Proteomes" id="UP000816034">
    <property type="component" value="Unassembled WGS sequence"/>
</dbReference>
<evidence type="ECO:0000256" key="2">
    <source>
        <dbReference type="SAM" id="SignalP"/>
    </source>
</evidence>
<keyword evidence="4" id="KW-1185">Reference proteome</keyword>
<reference evidence="3 4" key="1">
    <citation type="journal article" date="2018" name="BMC Genomics">
        <title>The genome of Naegleria lovaniensis, the basis for a comparative approach to unravel pathogenicity factors of the human pathogenic amoeba N. fowleri.</title>
        <authorList>
            <person name="Liechti N."/>
            <person name="Schurch N."/>
            <person name="Bruggmann R."/>
            <person name="Wittwer M."/>
        </authorList>
    </citation>
    <scope>NUCLEOTIDE SEQUENCE [LARGE SCALE GENOMIC DNA]</scope>
    <source>
        <strain evidence="3 4">ATCC 30569</strain>
    </source>
</reference>
<feature type="transmembrane region" description="Helical" evidence="1">
    <location>
        <begin position="349"/>
        <end position="375"/>
    </location>
</feature>
<dbReference type="EMBL" id="PYSW02000008">
    <property type="protein sequence ID" value="KAG2389205.1"/>
    <property type="molecule type" value="Genomic_DNA"/>
</dbReference>
<gene>
    <name evidence="3" type="ORF">C9374_014605</name>
</gene>
<proteinExistence type="predicted"/>
<evidence type="ECO:0000256" key="1">
    <source>
        <dbReference type="SAM" id="Phobius"/>
    </source>
</evidence>
<name>A0AA88GY63_NAELO</name>
<feature type="chain" id="PRO_5041677256" evidence="2">
    <location>
        <begin position="29"/>
        <end position="389"/>
    </location>
</feature>
<feature type="signal peptide" evidence="2">
    <location>
        <begin position="1"/>
        <end position="28"/>
    </location>
</feature>
<keyword evidence="1" id="KW-0812">Transmembrane</keyword>
<dbReference type="AlphaFoldDB" id="A0AA88GY63"/>
<dbReference type="RefSeq" id="XP_044553197.1">
    <property type="nucleotide sequence ID" value="XM_044690611.1"/>
</dbReference>
<sequence>MSLRVTTHMIKLSLLIIYSCLLLNNCQAHQQTIPIPVVIPATFGESYTIHYSNQSTTIFKYASFKDTSMNVYFTLGHEQDSTTFKITQSTVSDESTFGFYTFYLLQAPNNSSSNKLTMEFYMPQGILNVDTMKLQSFLSKDVRSANIYHLPTLYEFSDFSLKSIEESSGQLFSLGIFYNELIGPRTVEFDTEIVVSYPSGFVFELEKDSTDRNLTLTFPNQVPTLTWDSPRFQLSKYKNFEGNTLVVDGGSYIVLDGFYLTKNSNFSSLNTDSSSLVYDLMDGQMKDVHGKDVQVNLNSITCVVSASSSSFRKVTTATVQNNQLTCDSSTLPNNVIIAIVAYSGPNVEWWMIAVPVVGGAILLVVIVALIGWIAFCCVKRRKKYSYTNL</sequence>
<protein>
    <submittedName>
        <fullName evidence="3">Uncharacterized protein</fullName>
    </submittedName>
</protein>
<keyword evidence="1" id="KW-0472">Membrane</keyword>
<dbReference type="GeneID" id="68107058"/>
<evidence type="ECO:0000313" key="3">
    <source>
        <dbReference type="EMBL" id="KAG2389205.1"/>
    </source>
</evidence>
<comment type="caution">
    <text evidence="3">The sequence shown here is derived from an EMBL/GenBank/DDBJ whole genome shotgun (WGS) entry which is preliminary data.</text>
</comment>
<accession>A0AA88GY63</accession>
<organism evidence="3 4">
    <name type="scientific">Naegleria lovaniensis</name>
    <name type="common">Amoeba</name>
    <dbReference type="NCBI Taxonomy" id="51637"/>
    <lineage>
        <taxon>Eukaryota</taxon>
        <taxon>Discoba</taxon>
        <taxon>Heterolobosea</taxon>
        <taxon>Tetramitia</taxon>
        <taxon>Eutetramitia</taxon>
        <taxon>Vahlkampfiidae</taxon>
        <taxon>Naegleria</taxon>
    </lineage>
</organism>
<evidence type="ECO:0000313" key="4">
    <source>
        <dbReference type="Proteomes" id="UP000816034"/>
    </source>
</evidence>
<keyword evidence="2" id="KW-0732">Signal</keyword>